<evidence type="ECO:0000313" key="1">
    <source>
        <dbReference type="EMBL" id="SOZ39992.1"/>
    </source>
</evidence>
<keyword evidence="4" id="KW-1185">Reference proteome</keyword>
<protein>
    <submittedName>
        <fullName evidence="2">Uncharacterized protein</fullName>
    </submittedName>
</protein>
<reference evidence="3 4" key="1">
    <citation type="submission" date="2018-01" db="EMBL/GenBank/DDBJ databases">
        <authorList>
            <person name="Clerissi C."/>
        </authorList>
    </citation>
    <scope>NUCLEOTIDE SEQUENCE [LARGE SCALE GENOMIC DNA]</scope>
    <source>
        <strain evidence="1">Cupriavidus taiwanensis STM 6082</strain>
        <strain evidence="2">Cupriavidus taiwanensis STM 6160</strain>
        <plasmid evidence="3">ii</plasmid>
        <plasmid evidence="2">II</plasmid>
    </source>
</reference>
<gene>
    <name evidence="1" type="ORF">CBM2605_B60034</name>
    <name evidence="2" type="ORF">CBM2607_MP21328</name>
</gene>
<geneLocation type="plasmid" evidence="2">
    <name>II</name>
</geneLocation>
<keyword evidence="2" id="KW-0614">Plasmid</keyword>
<evidence type="ECO:0000313" key="3">
    <source>
        <dbReference type="Proteomes" id="UP000255168"/>
    </source>
</evidence>
<organism evidence="2 3">
    <name type="scientific">Cupriavidus neocaledonicus</name>
    <dbReference type="NCBI Taxonomy" id="1040979"/>
    <lineage>
        <taxon>Bacteria</taxon>
        <taxon>Pseudomonadati</taxon>
        <taxon>Pseudomonadota</taxon>
        <taxon>Betaproteobacteria</taxon>
        <taxon>Burkholderiales</taxon>
        <taxon>Burkholderiaceae</taxon>
        <taxon>Cupriavidus</taxon>
    </lineage>
</organism>
<geneLocation type="plasmid" evidence="3">
    <name>ii</name>
</geneLocation>
<evidence type="ECO:0000313" key="4">
    <source>
        <dbReference type="Proteomes" id="UP000256710"/>
    </source>
</evidence>
<dbReference type="EMBL" id="OFTC01000045">
    <property type="protein sequence ID" value="SOZ39992.1"/>
    <property type="molecule type" value="Genomic_DNA"/>
</dbReference>
<sequence length="68" mass="7761">MDYVWRNAPGTWKGQETRSEWGEAVHDPISDGFQYLTERSRRLRTNRASEVTYGLLRAGTPSFSSPAL</sequence>
<dbReference type="Proteomes" id="UP000256710">
    <property type="component" value="Unassembled WGS sequence"/>
</dbReference>
<proteinExistence type="predicted"/>
<name>A0A375HVF2_9BURK</name>
<dbReference type="EMBL" id="LT984807">
    <property type="protein sequence ID" value="SPD60670.1"/>
    <property type="molecule type" value="Genomic_DNA"/>
</dbReference>
<evidence type="ECO:0000313" key="2">
    <source>
        <dbReference type="EMBL" id="SPD60670.1"/>
    </source>
</evidence>
<accession>A0A375HVF2</accession>
<dbReference type="AlphaFoldDB" id="A0A375HVF2"/>
<dbReference type="Proteomes" id="UP000255168">
    <property type="component" value="Plasmid II"/>
</dbReference>